<dbReference type="EMBL" id="LAZR01066387">
    <property type="protein sequence ID" value="KKK53668.1"/>
    <property type="molecule type" value="Genomic_DNA"/>
</dbReference>
<evidence type="ECO:0000313" key="1">
    <source>
        <dbReference type="EMBL" id="KKK53668.1"/>
    </source>
</evidence>
<sequence length="39" mass="4510">VKQVSLEAIIVEALILGLPKIERRVFFKIPDFVEEPEDE</sequence>
<reference evidence="1" key="1">
    <citation type="journal article" date="2015" name="Nature">
        <title>Complex archaea that bridge the gap between prokaryotes and eukaryotes.</title>
        <authorList>
            <person name="Spang A."/>
            <person name="Saw J.H."/>
            <person name="Jorgensen S.L."/>
            <person name="Zaremba-Niedzwiedzka K."/>
            <person name="Martijn J."/>
            <person name="Lind A.E."/>
            <person name="van Eijk R."/>
            <person name="Schleper C."/>
            <person name="Guy L."/>
            <person name="Ettema T.J."/>
        </authorList>
    </citation>
    <scope>NUCLEOTIDE SEQUENCE</scope>
</reference>
<protein>
    <submittedName>
        <fullName evidence="1">Uncharacterized protein</fullName>
    </submittedName>
</protein>
<dbReference type="AlphaFoldDB" id="A0A0F8WAL0"/>
<feature type="non-terminal residue" evidence="1">
    <location>
        <position position="1"/>
    </location>
</feature>
<accession>A0A0F8WAL0</accession>
<organism evidence="1">
    <name type="scientific">marine sediment metagenome</name>
    <dbReference type="NCBI Taxonomy" id="412755"/>
    <lineage>
        <taxon>unclassified sequences</taxon>
        <taxon>metagenomes</taxon>
        <taxon>ecological metagenomes</taxon>
    </lineage>
</organism>
<name>A0A0F8WAL0_9ZZZZ</name>
<gene>
    <name evidence="1" type="ORF">LCGC14_3092500</name>
</gene>
<comment type="caution">
    <text evidence="1">The sequence shown here is derived from an EMBL/GenBank/DDBJ whole genome shotgun (WGS) entry which is preliminary data.</text>
</comment>
<proteinExistence type="predicted"/>